<accession>A0A242M663</accession>
<dbReference type="RefSeq" id="WP_062169808.1">
    <property type="nucleotide sequence ID" value="NZ_NBTY01000199.1"/>
</dbReference>
<evidence type="ECO:0000313" key="5">
    <source>
        <dbReference type="Proteomes" id="UP000194546"/>
    </source>
</evidence>
<protein>
    <recommendedName>
        <fullName evidence="2">UPF0125 protein PAMC26510_32965</fullName>
    </recommendedName>
</protein>
<name>A0A242M663_CABSO</name>
<evidence type="ECO:0000256" key="2">
    <source>
        <dbReference type="HAMAP-Rule" id="MF_00460"/>
    </source>
</evidence>
<proteinExistence type="inferred from homology"/>
<dbReference type="Pfam" id="PF03658">
    <property type="entry name" value="Ub-RnfH"/>
    <property type="match status" value="1"/>
</dbReference>
<dbReference type="PANTHER" id="PTHR37483">
    <property type="entry name" value="UPF0125 PROTEIN RATB"/>
    <property type="match status" value="1"/>
</dbReference>
<dbReference type="AlphaFoldDB" id="A0A242M663"/>
<dbReference type="PANTHER" id="PTHR37483:SF1">
    <property type="entry name" value="UPF0125 PROTEIN RATB"/>
    <property type="match status" value="1"/>
</dbReference>
<dbReference type="InterPro" id="IPR016155">
    <property type="entry name" value="Mopterin_synth/thiamin_S_b"/>
</dbReference>
<evidence type="ECO:0000256" key="1">
    <source>
        <dbReference type="ARBA" id="ARBA00010645"/>
    </source>
</evidence>
<evidence type="ECO:0000256" key="3">
    <source>
        <dbReference type="SAM" id="MobiDB-lite"/>
    </source>
</evidence>
<comment type="caution">
    <text evidence="4">The sequence shown here is derived from an EMBL/GenBank/DDBJ whole genome shotgun (WGS) entry which is preliminary data.</text>
</comment>
<sequence>MTNLSIEVCYALPDGKGAVCALSLAEGVTVQEAIDASGLLARFPEIDLGVLKVGVFGKIQSLDVVLADFDRVEIYRPLKVDPKVARQRRVEKTRRGGSIEGRRWTRKEAR</sequence>
<dbReference type="SUPFAM" id="SSF54285">
    <property type="entry name" value="MoaD/ThiS"/>
    <property type="match status" value="1"/>
</dbReference>
<feature type="region of interest" description="Disordered" evidence="3">
    <location>
        <begin position="87"/>
        <end position="110"/>
    </location>
</feature>
<feature type="compositionally biased region" description="Basic and acidic residues" evidence="3">
    <location>
        <begin position="100"/>
        <end position="110"/>
    </location>
</feature>
<dbReference type="NCBIfam" id="NF002490">
    <property type="entry name" value="PRK01777.1"/>
    <property type="match status" value="1"/>
</dbReference>
<evidence type="ECO:0000313" key="4">
    <source>
        <dbReference type="EMBL" id="OTP66647.1"/>
    </source>
</evidence>
<gene>
    <name evidence="4" type="ORF">PAMC26510_32965</name>
</gene>
<reference evidence="4 5" key="1">
    <citation type="submission" date="2017-03" db="EMBL/GenBank/DDBJ databases">
        <title>Genome analysis of strain PAMC 26510.</title>
        <authorList>
            <person name="Oh H.-M."/>
            <person name="Yang J.-A."/>
        </authorList>
    </citation>
    <scope>NUCLEOTIDE SEQUENCE [LARGE SCALE GENOMIC DNA]</scope>
    <source>
        <strain evidence="4 5">PAMC 26510</strain>
    </source>
</reference>
<comment type="similarity">
    <text evidence="1 2">Belongs to the UPF0125 (RnfH) family.</text>
</comment>
<dbReference type="Gene3D" id="3.10.20.280">
    <property type="entry name" value="RnfH-like"/>
    <property type="match status" value="1"/>
</dbReference>
<organism evidence="4 5">
    <name type="scientific">Caballeronia sordidicola</name>
    <name type="common">Burkholderia sordidicola</name>
    <dbReference type="NCBI Taxonomy" id="196367"/>
    <lineage>
        <taxon>Bacteria</taxon>
        <taxon>Pseudomonadati</taxon>
        <taxon>Pseudomonadota</taxon>
        <taxon>Betaproteobacteria</taxon>
        <taxon>Burkholderiales</taxon>
        <taxon>Burkholderiaceae</taxon>
        <taxon>Caballeronia</taxon>
    </lineage>
</organism>
<dbReference type="InterPro" id="IPR005346">
    <property type="entry name" value="RnfH"/>
</dbReference>
<dbReference type="Proteomes" id="UP000194546">
    <property type="component" value="Unassembled WGS sequence"/>
</dbReference>
<dbReference type="HAMAP" id="MF_00460">
    <property type="entry name" value="UPF0125_RnfH"/>
    <property type="match status" value="1"/>
</dbReference>
<dbReference type="EMBL" id="NBTY01000199">
    <property type="protein sequence ID" value="OTP66647.1"/>
    <property type="molecule type" value="Genomic_DNA"/>
</dbReference>
<dbReference type="InterPro" id="IPR037021">
    <property type="entry name" value="RnfH_sf"/>
</dbReference>